<comment type="similarity">
    <text evidence="2">Belongs to the G-protein coupled receptor 1 family.</text>
</comment>
<keyword evidence="5 6" id="KW-0472">Membrane</keyword>
<keyword evidence="4 6" id="KW-1133">Transmembrane helix</keyword>
<feature type="transmembrane region" description="Helical" evidence="6">
    <location>
        <begin position="122"/>
        <end position="150"/>
    </location>
</feature>
<dbReference type="PANTHER" id="PTHR46641">
    <property type="entry name" value="FMRFAMIDE RECEPTOR-RELATED"/>
    <property type="match status" value="1"/>
</dbReference>
<feature type="transmembrane region" description="Helical" evidence="6">
    <location>
        <begin position="171"/>
        <end position="191"/>
    </location>
</feature>
<evidence type="ECO:0000313" key="9">
    <source>
        <dbReference type="Proteomes" id="UP001307889"/>
    </source>
</evidence>
<evidence type="ECO:0000256" key="4">
    <source>
        <dbReference type="ARBA" id="ARBA00022989"/>
    </source>
</evidence>
<dbReference type="PROSITE" id="PS50262">
    <property type="entry name" value="G_PROTEIN_RECEP_F1_2"/>
    <property type="match status" value="1"/>
</dbReference>
<dbReference type="Pfam" id="PF00001">
    <property type="entry name" value="7tm_1"/>
    <property type="match status" value="1"/>
</dbReference>
<dbReference type="PANTHER" id="PTHR46641:SF2">
    <property type="entry name" value="FMRFAMIDE RECEPTOR"/>
    <property type="match status" value="1"/>
</dbReference>
<dbReference type="InterPro" id="IPR052954">
    <property type="entry name" value="GPCR-Ligand_Int"/>
</dbReference>
<name>A0ABN7ARK5_9HEMI</name>
<comment type="subcellular location">
    <subcellularLocation>
        <location evidence="1">Membrane</location>
    </subcellularLocation>
</comment>
<dbReference type="PRINTS" id="PR00237">
    <property type="entry name" value="GPCRRHODOPSN"/>
</dbReference>
<feature type="transmembrane region" description="Helical" evidence="6">
    <location>
        <begin position="50"/>
        <end position="70"/>
    </location>
</feature>
<dbReference type="SMART" id="SM01381">
    <property type="entry name" value="7TM_GPCR_Srsx"/>
    <property type="match status" value="1"/>
</dbReference>
<gene>
    <name evidence="8" type="ORF">NTJ_06784</name>
</gene>
<keyword evidence="8" id="KW-0675">Receptor</keyword>
<evidence type="ECO:0000259" key="7">
    <source>
        <dbReference type="PROSITE" id="PS50262"/>
    </source>
</evidence>
<evidence type="ECO:0000256" key="6">
    <source>
        <dbReference type="SAM" id="Phobius"/>
    </source>
</evidence>
<keyword evidence="3 6" id="KW-0812">Transmembrane</keyword>
<protein>
    <submittedName>
        <fullName evidence="8">Receptor</fullName>
    </submittedName>
</protein>
<dbReference type="InterPro" id="IPR017452">
    <property type="entry name" value="GPCR_Rhodpsn_7TM"/>
</dbReference>
<evidence type="ECO:0000256" key="2">
    <source>
        <dbReference type="ARBA" id="ARBA00010663"/>
    </source>
</evidence>
<evidence type="ECO:0000256" key="3">
    <source>
        <dbReference type="ARBA" id="ARBA00022692"/>
    </source>
</evidence>
<dbReference type="Gene3D" id="1.20.1070.10">
    <property type="entry name" value="Rhodopsin 7-helix transmembrane proteins"/>
    <property type="match status" value="1"/>
</dbReference>
<feature type="transmembrane region" description="Helical" evidence="6">
    <location>
        <begin position="91"/>
        <end position="110"/>
    </location>
</feature>
<reference evidence="8 9" key="1">
    <citation type="submission" date="2023-09" db="EMBL/GenBank/DDBJ databases">
        <title>Nesidiocoris tenuis whole genome shotgun sequence.</title>
        <authorList>
            <person name="Shibata T."/>
            <person name="Shimoda M."/>
            <person name="Kobayashi T."/>
            <person name="Uehara T."/>
        </authorList>
    </citation>
    <scope>NUCLEOTIDE SEQUENCE [LARGE SCALE GENOMIC DNA]</scope>
    <source>
        <strain evidence="8 9">Japan</strain>
    </source>
</reference>
<evidence type="ECO:0000313" key="8">
    <source>
        <dbReference type="EMBL" id="BES93977.1"/>
    </source>
</evidence>
<feature type="domain" description="G-protein coupled receptors family 1 profile" evidence="7">
    <location>
        <begin position="62"/>
        <end position="327"/>
    </location>
</feature>
<dbReference type="InterPro" id="IPR000276">
    <property type="entry name" value="GPCR_Rhodpsn"/>
</dbReference>
<feature type="transmembrane region" description="Helical" evidence="6">
    <location>
        <begin position="314"/>
        <end position="330"/>
    </location>
</feature>
<keyword evidence="9" id="KW-1185">Reference proteome</keyword>
<feature type="transmembrane region" description="Helical" evidence="6">
    <location>
        <begin position="225"/>
        <end position="250"/>
    </location>
</feature>
<feature type="transmembrane region" description="Helical" evidence="6">
    <location>
        <begin position="271"/>
        <end position="294"/>
    </location>
</feature>
<sequence>MNATGPFWDDNVTAWPTSFDDASINDEYADFEDEDAHRSEILYEFITNGILLNVVGVLGIMGNVISMIILTRPQMRSSINYLLTGLARCDTVLILTSVFLFGIPAVYKYYQSSFLVGYYFRIYPFLCAVVYPIALMTQTVSVYLTLTVTLERFVAVCHPLRARSLCTYGRARIYVVVIIAFSVVYNLSRFWEVSIEEEWHPALNMTIYTPVPSPLRNNHLYISIYIHWLYLFFIYFFPFTCLAILNTAIYRQVRKANRERQKLSRLQKKEIGLATMLLCVVVVFFICNILALIANVLEAFYGLIVDKMVKTSNLLVTINSSVNFIIYVIFGEKFKRLFFKLFCTHGPFCGVGRESPDCTFHEESVVLSNGETLRSYSIRAANANGSGRSGCGGGKPVPCVYYPARASSRADRANRNWTNNELTVTTSLTSGCSKFY</sequence>
<proteinExistence type="inferred from homology"/>
<evidence type="ECO:0000256" key="1">
    <source>
        <dbReference type="ARBA" id="ARBA00004370"/>
    </source>
</evidence>
<dbReference type="Proteomes" id="UP001307889">
    <property type="component" value="Chromosome 4"/>
</dbReference>
<organism evidence="8 9">
    <name type="scientific">Nesidiocoris tenuis</name>
    <dbReference type="NCBI Taxonomy" id="355587"/>
    <lineage>
        <taxon>Eukaryota</taxon>
        <taxon>Metazoa</taxon>
        <taxon>Ecdysozoa</taxon>
        <taxon>Arthropoda</taxon>
        <taxon>Hexapoda</taxon>
        <taxon>Insecta</taxon>
        <taxon>Pterygota</taxon>
        <taxon>Neoptera</taxon>
        <taxon>Paraneoptera</taxon>
        <taxon>Hemiptera</taxon>
        <taxon>Heteroptera</taxon>
        <taxon>Panheteroptera</taxon>
        <taxon>Cimicomorpha</taxon>
        <taxon>Miridae</taxon>
        <taxon>Dicyphina</taxon>
        <taxon>Nesidiocoris</taxon>
    </lineage>
</organism>
<dbReference type="EMBL" id="AP028912">
    <property type="protein sequence ID" value="BES93977.1"/>
    <property type="molecule type" value="Genomic_DNA"/>
</dbReference>
<evidence type="ECO:0000256" key="5">
    <source>
        <dbReference type="ARBA" id="ARBA00023136"/>
    </source>
</evidence>
<dbReference type="CDD" id="cd14978">
    <property type="entry name" value="7tmA_FMRFamide_R-like"/>
    <property type="match status" value="1"/>
</dbReference>
<dbReference type="SUPFAM" id="SSF81321">
    <property type="entry name" value="Family A G protein-coupled receptor-like"/>
    <property type="match status" value="1"/>
</dbReference>
<accession>A0ABN7ARK5</accession>